<keyword evidence="14" id="KW-0863">Zinc-finger</keyword>
<keyword evidence="9" id="KW-0288">FMN</keyword>
<comment type="caution">
    <text evidence="28">The sequence shown here is derived from an EMBL/GenBank/DDBJ whole genome shotgun (WGS) entry which is preliminary data.</text>
</comment>
<evidence type="ECO:0000256" key="24">
    <source>
        <dbReference type="ARBA" id="ARBA00049447"/>
    </source>
</evidence>
<keyword evidence="10" id="KW-0507">mRNA processing</keyword>
<keyword evidence="29" id="KW-1185">Reference proteome</keyword>
<comment type="cofactor">
    <cofactor evidence="1">
        <name>FMN</name>
        <dbReference type="ChEBI" id="CHEBI:58210"/>
    </cofactor>
</comment>
<dbReference type="InterPro" id="IPR035587">
    <property type="entry name" value="DUS-like_FMN-bd"/>
</dbReference>
<evidence type="ECO:0000256" key="16">
    <source>
        <dbReference type="ARBA" id="ARBA00022857"/>
    </source>
</evidence>
<evidence type="ECO:0000256" key="17">
    <source>
        <dbReference type="ARBA" id="ARBA00023002"/>
    </source>
</evidence>
<keyword evidence="11" id="KW-0819">tRNA processing</keyword>
<feature type="region of interest" description="Disordered" evidence="26">
    <location>
        <begin position="1"/>
        <end position="154"/>
    </location>
</feature>
<feature type="region of interest" description="Disordered" evidence="26">
    <location>
        <begin position="241"/>
        <end position="287"/>
    </location>
</feature>
<evidence type="ECO:0000256" key="21">
    <source>
        <dbReference type="ARBA" id="ARBA00045934"/>
    </source>
</evidence>
<dbReference type="PANTHER" id="PTHR45846">
    <property type="entry name" value="TRNA-DIHYDROURIDINE(47) SYNTHASE [NAD(P)(+)]-LIKE"/>
    <property type="match status" value="1"/>
</dbReference>
<comment type="catalytic activity">
    <reaction evidence="25">
        <text>5,6-dihydrouridine(47) in tRNA + NADP(+) = uridine(47) in tRNA + NADPH + H(+)</text>
        <dbReference type="Rhea" id="RHEA:53360"/>
        <dbReference type="Rhea" id="RHEA-COMP:13539"/>
        <dbReference type="Rhea" id="RHEA-COMP:13540"/>
        <dbReference type="ChEBI" id="CHEBI:15378"/>
        <dbReference type="ChEBI" id="CHEBI:57783"/>
        <dbReference type="ChEBI" id="CHEBI:58349"/>
        <dbReference type="ChEBI" id="CHEBI:65315"/>
        <dbReference type="ChEBI" id="CHEBI:74443"/>
        <dbReference type="EC" id="1.3.1.89"/>
    </reaction>
    <physiologicalReaction direction="right-to-left" evidence="25">
        <dbReference type="Rhea" id="RHEA:53362"/>
    </physiologicalReaction>
</comment>
<evidence type="ECO:0000256" key="13">
    <source>
        <dbReference type="ARBA" id="ARBA00022737"/>
    </source>
</evidence>
<dbReference type="PANTHER" id="PTHR45846:SF1">
    <property type="entry name" value="TRNA-DIHYDROURIDINE(47) SYNTHASE [NAD(P)(+)]-LIKE"/>
    <property type="match status" value="1"/>
</dbReference>
<dbReference type="GO" id="GO:0005634">
    <property type="term" value="C:nucleus"/>
    <property type="evidence" value="ECO:0007669"/>
    <property type="project" value="UniProtKB-SubCell"/>
</dbReference>
<accession>A0A9P8TZD3</accession>
<dbReference type="EMBL" id="JAIWOZ010000002">
    <property type="protein sequence ID" value="KAH6609354.1"/>
    <property type="molecule type" value="Genomic_DNA"/>
</dbReference>
<feature type="compositionally biased region" description="Basic and acidic residues" evidence="26">
    <location>
        <begin position="51"/>
        <end position="60"/>
    </location>
</feature>
<comment type="catalytic activity">
    <reaction evidence="24">
        <text>a 5,6-dihydrouridine in mRNA + NADP(+) = a uridine in mRNA + NADPH + H(+)</text>
        <dbReference type="Rhea" id="RHEA:69855"/>
        <dbReference type="Rhea" id="RHEA-COMP:14658"/>
        <dbReference type="Rhea" id="RHEA-COMP:17789"/>
        <dbReference type="ChEBI" id="CHEBI:15378"/>
        <dbReference type="ChEBI" id="CHEBI:57783"/>
        <dbReference type="ChEBI" id="CHEBI:58349"/>
        <dbReference type="ChEBI" id="CHEBI:65315"/>
        <dbReference type="ChEBI" id="CHEBI:74443"/>
    </reaction>
    <physiologicalReaction direction="right-to-left" evidence="24">
        <dbReference type="Rhea" id="RHEA:69857"/>
    </physiologicalReaction>
</comment>
<feature type="compositionally biased region" description="Basic residues" evidence="26">
    <location>
        <begin position="137"/>
        <end position="146"/>
    </location>
</feature>
<dbReference type="PROSITE" id="PS01136">
    <property type="entry name" value="UPF0034"/>
    <property type="match status" value="1"/>
</dbReference>
<dbReference type="OrthoDB" id="259935at2759"/>
<evidence type="ECO:0000256" key="8">
    <source>
        <dbReference type="ARBA" id="ARBA00022630"/>
    </source>
</evidence>
<feature type="compositionally biased region" description="Basic and acidic residues" evidence="26">
    <location>
        <begin position="20"/>
        <end position="32"/>
    </location>
</feature>
<comment type="similarity">
    <text evidence="4">Belongs to the Dus family. Dus3 subfamily.</text>
</comment>
<feature type="compositionally biased region" description="Basic and acidic residues" evidence="26">
    <location>
        <begin position="254"/>
        <end position="263"/>
    </location>
</feature>
<dbReference type="CDD" id="cd02801">
    <property type="entry name" value="DUS_like_FMN"/>
    <property type="match status" value="1"/>
</dbReference>
<keyword evidence="13" id="KW-0677">Repeat</keyword>
<evidence type="ECO:0000256" key="7">
    <source>
        <dbReference type="ARBA" id="ARBA00022490"/>
    </source>
</evidence>
<evidence type="ECO:0000256" key="19">
    <source>
        <dbReference type="ARBA" id="ARBA00023242"/>
    </source>
</evidence>
<evidence type="ECO:0000256" key="3">
    <source>
        <dbReference type="ARBA" id="ARBA00004496"/>
    </source>
</evidence>
<sequence length="779" mass="86911">MATESDTTMGGQHPNADSNSEERAAKRIKIDDAAPAQDRNGENAQVATRHTQNENGDHVEPSNNQTQPASEASKPSEENGEPADRVNGLAPIKKEYLVDMSGGQGERSGVVDDDAAEGRGSDSRDKTRGDGQDARAQGKKGKKKAKGQNTDRSFGRFDDAMPLCNSRAHSPEFSPKECQYGERCKMCHDLRRYLSEGRREDVETLGGKCPAFDAYGFCASGWKCRFVKSHMEEIEHADGRKELVLSDNRPPRAGPKEEAKAEESASPESSEEKGANDAAEREKSEDELRPGIYNVVTMGQKIQLNRKRLDFTKADQYITWLNHEAGISQDFHHRRKDQPAQGIEDLRARFVDPPFRPSEKRRLYFGTETPTLAPLTTQGNLPFRRLCVELGCQATYSEMALGMPLLQGSKSDWTLMRAHKSEITPPKMNPGAVPLFDDYNHSRDLKFGAQISGSAHWVVTKAADALSRFCPHLRLIDLNCGCPIDKVFKSGAGSALLDASGKMERMIRGMNAVSGEIPITAKIRTGVRKDRPTATQVIGKLAFGAREHRERLGAPGCAALTLHGRSREQRYIKTADWGYIGECAALIKAYNDEKAKVTDTVAEPDESTLPNAKDGRMYFLGNGDCFSHVDYYEHVEKARVDTVMIGRGALIKPWIFEEIEKGQYLDKSSTERLGYIEKFVKYGLEAWGSDELGIGFTRRFLLEYLSFAHRYVPIGLLEHLPPRLNDRPPAYKGRDEMETLMASDNYKDWIKISEMFLGPVQPGFQFQPKHKSNSYETEG</sequence>
<name>A0A9P8TZD3_9HYPO</name>
<dbReference type="GO" id="GO:0102265">
    <property type="term" value="F:tRNA-dihydrouridine47 synthase activity"/>
    <property type="evidence" value="ECO:0007669"/>
    <property type="project" value="UniProtKB-EC"/>
</dbReference>
<keyword evidence="18" id="KW-0520">NAD</keyword>
<dbReference type="GO" id="GO:0005737">
    <property type="term" value="C:cytoplasm"/>
    <property type="evidence" value="ECO:0007669"/>
    <property type="project" value="UniProtKB-SubCell"/>
</dbReference>
<protein>
    <recommendedName>
        <fullName evidence="6">tRNA-dihydrouridine(47) synthase [NAD(P)(+)]</fullName>
        <ecNumber evidence="5">1.3.1.89</ecNumber>
    </recommendedName>
    <alternativeName>
        <fullName evidence="20">tRNA-dihydrouridine synthase 3</fullName>
    </alternativeName>
</protein>
<dbReference type="SUPFAM" id="SSF51395">
    <property type="entry name" value="FMN-linked oxidoreductases"/>
    <property type="match status" value="1"/>
</dbReference>
<feature type="compositionally biased region" description="Basic and acidic residues" evidence="26">
    <location>
        <begin position="270"/>
        <end position="287"/>
    </location>
</feature>
<dbReference type="Pfam" id="PF25585">
    <property type="entry name" value="zf-CCCH_DUS3L"/>
    <property type="match status" value="1"/>
</dbReference>
<evidence type="ECO:0000256" key="11">
    <source>
        <dbReference type="ARBA" id="ARBA00022694"/>
    </source>
</evidence>
<evidence type="ECO:0000256" key="23">
    <source>
        <dbReference type="ARBA" id="ARBA00048342"/>
    </source>
</evidence>
<comment type="catalytic activity">
    <reaction evidence="22">
        <text>5,6-dihydrouridine(47) in tRNA + NAD(+) = uridine(47) in tRNA + NADH + H(+)</text>
        <dbReference type="Rhea" id="RHEA:53364"/>
        <dbReference type="Rhea" id="RHEA-COMP:13539"/>
        <dbReference type="Rhea" id="RHEA-COMP:13540"/>
        <dbReference type="ChEBI" id="CHEBI:15378"/>
        <dbReference type="ChEBI" id="CHEBI:57540"/>
        <dbReference type="ChEBI" id="CHEBI:57945"/>
        <dbReference type="ChEBI" id="CHEBI:65315"/>
        <dbReference type="ChEBI" id="CHEBI:74443"/>
        <dbReference type="EC" id="1.3.1.89"/>
    </reaction>
    <physiologicalReaction direction="right-to-left" evidence="22">
        <dbReference type="Rhea" id="RHEA:53366"/>
    </physiologicalReaction>
</comment>
<dbReference type="InterPro" id="IPR013785">
    <property type="entry name" value="Aldolase_TIM"/>
</dbReference>
<dbReference type="InterPro" id="IPR018517">
    <property type="entry name" value="tRNA_hU_synthase_CS"/>
</dbReference>
<evidence type="ECO:0000256" key="18">
    <source>
        <dbReference type="ARBA" id="ARBA00023027"/>
    </source>
</evidence>
<evidence type="ECO:0000256" key="9">
    <source>
        <dbReference type="ARBA" id="ARBA00022643"/>
    </source>
</evidence>
<evidence type="ECO:0000259" key="27">
    <source>
        <dbReference type="Pfam" id="PF01207"/>
    </source>
</evidence>
<dbReference type="GO" id="GO:0050660">
    <property type="term" value="F:flavin adenine dinucleotide binding"/>
    <property type="evidence" value="ECO:0007669"/>
    <property type="project" value="InterPro"/>
</dbReference>
<evidence type="ECO:0000313" key="28">
    <source>
        <dbReference type="EMBL" id="KAH6609354.1"/>
    </source>
</evidence>
<keyword evidence="16" id="KW-0521">NADP</keyword>
<comment type="catalytic activity">
    <reaction evidence="23">
        <text>a 5,6-dihydrouridine in mRNA + NAD(+) = a uridine in mRNA + NADH + H(+)</text>
        <dbReference type="Rhea" id="RHEA:69851"/>
        <dbReference type="Rhea" id="RHEA-COMP:14658"/>
        <dbReference type="Rhea" id="RHEA-COMP:17789"/>
        <dbReference type="ChEBI" id="CHEBI:15378"/>
        <dbReference type="ChEBI" id="CHEBI:57540"/>
        <dbReference type="ChEBI" id="CHEBI:57945"/>
        <dbReference type="ChEBI" id="CHEBI:65315"/>
        <dbReference type="ChEBI" id="CHEBI:74443"/>
    </reaction>
    <physiologicalReaction direction="right-to-left" evidence="23">
        <dbReference type="Rhea" id="RHEA:69853"/>
    </physiologicalReaction>
</comment>
<evidence type="ECO:0000256" key="12">
    <source>
        <dbReference type="ARBA" id="ARBA00022723"/>
    </source>
</evidence>
<evidence type="ECO:0000256" key="25">
    <source>
        <dbReference type="ARBA" id="ARBA00049513"/>
    </source>
</evidence>
<evidence type="ECO:0000256" key="22">
    <source>
        <dbReference type="ARBA" id="ARBA00048266"/>
    </source>
</evidence>
<evidence type="ECO:0000256" key="26">
    <source>
        <dbReference type="SAM" id="MobiDB-lite"/>
    </source>
</evidence>
<evidence type="ECO:0000256" key="2">
    <source>
        <dbReference type="ARBA" id="ARBA00004123"/>
    </source>
</evidence>
<evidence type="ECO:0000256" key="6">
    <source>
        <dbReference type="ARBA" id="ARBA00022143"/>
    </source>
</evidence>
<dbReference type="FunFam" id="3.20.20.70:FF:000145">
    <property type="entry name" value="tRNA-dihydrouridine(47) synthase [NAD(P)(+)]"/>
    <property type="match status" value="1"/>
</dbReference>
<keyword evidence="17" id="KW-0560">Oxidoreductase</keyword>
<evidence type="ECO:0000256" key="5">
    <source>
        <dbReference type="ARBA" id="ARBA00012376"/>
    </source>
</evidence>
<keyword evidence="7" id="KW-0963">Cytoplasm</keyword>
<feature type="domain" description="DUS-like FMN-binding" evidence="27">
    <location>
        <begin position="619"/>
        <end position="666"/>
    </location>
</feature>
<dbReference type="EC" id="1.3.1.89" evidence="5"/>
<dbReference type="GO" id="GO:0008270">
    <property type="term" value="F:zinc ion binding"/>
    <property type="evidence" value="ECO:0007669"/>
    <property type="project" value="UniProtKB-KW"/>
</dbReference>
<evidence type="ECO:0000313" key="29">
    <source>
        <dbReference type="Proteomes" id="UP000827724"/>
    </source>
</evidence>
<dbReference type="AlphaFoldDB" id="A0A9P8TZD3"/>
<evidence type="ECO:0000256" key="14">
    <source>
        <dbReference type="ARBA" id="ARBA00022771"/>
    </source>
</evidence>
<evidence type="ECO:0000256" key="10">
    <source>
        <dbReference type="ARBA" id="ARBA00022664"/>
    </source>
</evidence>
<keyword evidence="15" id="KW-0862">Zinc</keyword>
<reference evidence="28" key="1">
    <citation type="submission" date="2021-08" db="EMBL/GenBank/DDBJ databases">
        <title>Chromosome-Level Trichoderma cornu-damae using Hi-C Data.</title>
        <authorList>
            <person name="Kim C.S."/>
        </authorList>
    </citation>
    <scope>NUCLEOTIDE SEQUENCE</scope>
    <source>
        <strain evidence="28">KA19-0412C</strain>
    </source>
</reference>
<evidence type="ECO:0000256" key="4">
    <source>
        <dbReference type="ARBA" id="ARBA00005451"/>
    </source>
</evidence>
<keyword evidence="19" id="KW-0539">Nucleus</keyword>
<dbReference type="GO" id="GO:0003723">
    <property type="term" value="F:RNA binding"/>
    <property type="evidence" value="ECO:0007669"/>
    <property type="project" value="TreeGrafter"/>
</dbReference>
<comment type="function">
    <text evidence="21">Catalyzes the synthesis of dihydrouridine, a modified base found in the D-loop of most tRNAs. Specifically modifies U47 in cytoplasmic tRNAs. Catalyzes the synthesis of dihydrouridine in some mRNAs, thereby affecting their translation.</text>
</comment>
<evidence type="ECO:0000256" key="1">
    <source>
        <dbReference type="ARBA" id="ARBA00001917"/>
    </source>
</evidence>
<keyword evidence="8" id="KW-0285">Flavoprotein</keyword>
<feature type="domain" description="DUS-like FMN-binding" evidence="27">
    <location>
        <begin position="372"/>
        <end position="582"/>
    </location>
</feature>
<feature type="compositionally biased region" description="Polar residues" evidence="26">
    <location>
        <begin position="1"/>
        <end position="18"/>
    </location>
</feature>
<dbReference type="Gene3D" id="3.20.20.70">
    <property type="entry name" value="Aldolase class I"/>
    <property type="match status" value="1"/>
</dbReference>
<comment type="subcellular location">
    <subcellularLocation>
        <location evidence="3">Cytoplasm</location>
    </subcellularLocation>
    <subcellularLocation>
        <location evidence="2">Nucleus</location>
    </subcellularLocation>
</comment>
<feature type="compositionally biased region" description="Basic and acidic residues" evidence="26">
    <location>
        <begin position="116"/>
        <end position="133"/>
    </location>
</feature>
<gene>
    <name evidence="28" type="ORF">Trco_002700</name>
</gene>
<evidence type="ECO:0000256" key="15">
    <source>
        <dbReference type="ARBA" id="ARBA00022833"/>
    </source>
</evidence>
<proteinExistence type="inferred from homology"/>
<dbReference type="GO" id="GO:0006397">
    <property type="term" value="P:mRNA processing"/>
    <property type="evidence" value="ECO:0007669"/>
    <property type="project" value="UniProtKB-KW"/>
</dbReference>
<feature type="compositionally biased region" description="Polar residues" evidence="26">
    <location>
        <begin position="61"/>
        <end position="70"/>
    </location>
</feature>
<dbReference type="Pfam" id="PF01207">
    <property type="entry name" value="Dus"/>
    <property type="match status" value="2"/>
</dbReference>
<organism evidence="28 29">
    <name type="scientific">Trichoderma cornu-damae</name>
    <dbReference type="NCBI Taxonomy" id="654480"/>
    <lineage>
        <taxon>Eukaryota</taxon>
        <taxon>Fungi</taxon>
        <taxon>Dikarya</taxon>
        <taxon>Ascomycota</taxon>
        <taxon>Pezizomycotina</taxon>
        <taxon>Sordariomycetes</taxon>
        <taxon>Hypocreomycetidae</taxon>
        <taxon>Hypocreales</taxon>
        <taxon>Hypocreaceae</taxon>
        <taxon>Trichoderma</taxon>
    </lineage>
</organism>
<dbReference type="Proteomes" id="UP000827724">
    <property type="component" value="Unassembled WGS sequence"/>
</dbReference>
<evidence type="ECO:0000256" key="20">
    <source>
        <dbReference type="ARBA" id="ARBA00031322"/>
    </source>
</evidence>
<keyword evidence="12" id="KW-0479">Metal-binding</keyword>